<dbReference type="InterPro" id="IPR001258">
    <property type="entry name" value="NHL_repeat"/>
</dbReference>
<evidence type="ECO:0000313" key="4">
    <source>
        <dbReference type="EMBL" id="PLR35564.1"/>
    </source>
</evidence>
<organism evidence="4 5">
    <name type="scientific">Chimaeribacter coloradensis</name>
    <dbReference type="NCBI Taxonomy" id="2060068"/>
    <lineage>
        <taxon>Bacteria</taxon>
        <taxon>Pseudomonadati</taxon>
        <taxon>Pseudomonadota</taxon>
        <taxon>Gammaproteobacteria</taxon>
        <taxon>Enterobacterales</taxon>
        <taxon>Yersiniaceae</taxon>
        <taxon>Chimaeribacter</taxon>
    </lineage>
</organism>
<gene>
    <name evidence="4" type="ORF">CYR32_10240</name>
</gene>
<evidence type="ECO:0000259" key="3">
    <source>
        <dbReference type="Pfam" id="PF08450"/>
    </source>
</evidence>
<dbReference type="Pfam" id="PF08450">
    <property type="entry name" value="SGL"/>
    <property type="match status" value="1"/>
</dbReference>
<dbReference type="PROSITE" id="PS51125">
    <property type="entry name" value="NHL"/>
    <property type="match status" value="1"/>
</dbReference>
<dbReference type="AlphaFoldDB" id="A0A2N5E3Z3"/>
<keyword evidence="1" id="KW-0677">Repeat</keyword>
<name>A0A2N5E3Z3_9GAMM</name>
<evidence type="ECO:0000256" key="1">
    <source>
        <dbReference type="ARBA" id="ARBA00022737"/>
    </source>
</evidence>
<feature type="domain" description="SMP-30/Gluconolactonase/LRE-like region" evidence="3">
    <location>
        <begin position="45"/>
        <end position="286"/>
    </location>
</feature>
<dbReference type="InterPro" id="IPR013658">
    <property type="entry name" value="SGL"/>
</dbReference>
<dbReference type="OrthoDB" id="9775406at2"/>
<sequence length="308" mass="33438">MSLFPPPAGRTCELFTTLPEAFFRHGESEWVRANKPGQPLASFIEGPVFDRQGKLYVTDIPYGRIFSIDTAGRWALAHEYDGWPNGLAIHRDGRIFIADYKQGILSFDPASGALTPVLTHVRSESFKGVNDLFFDPEGYLYFTDQGQTGMQDPTGRVYRYHPAAPHLECLLSNGPSPNGLVLDHDGKALLVAMTRGNAVWRLPVSFDGPSSKVGIFTAMAGGVSGADGMALDQEGNLYVCDAGHGCVWVFSRRGVPLFRFDSCTPGTTLTNIAFGGTDNQTAYVTDSSTGSIQTFQALAPGKRLYSHS</sequence>
<evidence type="ECO:0000256" key="2">
    <source>
        <dbReference type="PROSITE-ProRule" id="PRU00504"/>
    </source>
</evidence>
<dbReference type="Gene3D" id="2.120.10.30">
    <property type="entry name" value="TolB, C-terminal domain"/>
    <property type="match status" value="1"/>
</dbReference>
<evidence type="ECO:0000313" key="5">
    <source>
        <dbReference type="Proteomes" id="UP000234503"/>
    </source>
</evidence>
<dbReference type="EMBL" id="PJZH01000008">
    <property type="protein sequence ID" value="PLR35564.1"/>
    <property type="molecule type" value="Genomic_DNA"/>
</dbReference>
<keyword evidence="5" id="KW-1185">Reference proteome</keyword>
<dbReference type="SUPFAM" id="SSF63829">
    <property type="entry name" value="Calcium-dependent phosphotriesterase"/>
    <property type="match status" value="1"/>
</dbReference>
<accession>A0A2N5E3Z3</accession>
<proteinExistence type="predicted"/>
<comment type="caution">
    <text evidence="4">The sequence shown here is derived from an EMBL/GenBank/DDBJ whole genome shotgun (WGS) entry which is preliminary data.</text>
</comment>
<dbReference type="InterPro" id="IPR051262">
    <property type="entry name" value="SMP-30/CGR1_Lactonase"/>
</dbReference>
<dbReference type="PANTHER" id="PTHR47572:SF5">
    <property type="entry name" value="BLR2277 PROTEIN"/>
    <property type="match status" value="1"/>
</dbReference>
<reference evidence="4 5" key="1">
    <citation type="submission" date="2017-12" db="EMBL/GenBank/DDBJ databases">
        <title>Characterization of six clinical isolates of Enterochimera gen. nov., a novel genus of the Yersiniaciae family and the three species Enterochimera arupensis sp. nov., Enterochimera coloradensis sp. nov, and Enterochimera californica sp. nov.</title>
        <authorList>
            <person name="Rossi A."/>
            <person name="Fisher M."/>
        </authorList>
    </citation>
    <scope>NUCLEOTIDE SEQUENCE [LARGE SCALE GENOMIC DNA]</scope>
    <source>
        <strain evidence="5">2016-Iso4</strain>
    </source>
</reference>
<dbReference type="Proteomes" id="UP000234503">
    <property type="component" value="Unassembled WGS sequence"/>
</dbReference>
<dbReference type="InterPro" id="IPR011042">
    <property type="entry name" value="6-blade_b-propeller_TolB-like"/>
</dbReference>
<dbReference type="RefSeq" id="WP_101824300.1">
    <property type="nucleotide sequence ID" value="NZ_PJZH01000008.1"/>
</dbReference>
<protein>
    <submittedName>
        <fullName evidence="4">Gluconolactonase</fullName>
    </submittedName>
</protein>
<feature type="repeat" description="NHL" evidence="2">
    <location>
        <begin position="210"/>
        <end position="253"/>
    </location>
</feature>
<dbReference type="PANTHER" id="PTHR47572">
    <property type="entry name" value="LIPOPROTEIN-RELATED"/>
    <property type="match status" value="1"/>
</dbReference>